<name>A0ACD3B2J2_9AGAR</name>
<reference evidence="1 2" key="1">
    <citation type="journal article" date="2019" name="Nat. Ecol. Evol.">
        <title>Megaphylogeny resolves global patterns of mushroom evolution.</title>
        <authorList>
            <person name="Varga T."/>
            <person name="Krizsan K."/>
            <person name="Foldi C."/>
            <person name="Dima B."/>
            <person name="Sanchez-Garcia M."/>
            <person name="Sanchez-Ramirez S."/>
            <person name="Szollosi G.J."/>
            <person name="Szarkandi J.G."/>
            <person name="Papp V."/>
            <person name="Albert L."/>
            <person name="Andreopoulos W."/>
            <person name="Angelini C."/>
            <person name="Antonin V."/>
            <person name="Barry K.W."/>
            <person name="Bougher N.L."/>
            <person name="Buchanan P."/>
            <person name="Buyck B."/>
            <person name="Bense V."/>
            <person name="Catcheside P."/>
            <person name="Chovatia M."/>
            <person name="Cooper J."/>
            <person name="Damon W."/>
            <person name="Desjardin D."/>
            <person name="Finy P."/>
            <person name="Geml J."/>
            <person name="Haridas S."/>
            <person name="Hughes K."/>
            <person name="Justo A."/>
            <person name="Karasinski D."/>
            <person name="Kautmanova I."/>
            <person name="Kiss B."/>
            <person name="Kocsube S."/>
            <person name="Kotiranta H."/>
            <person name="LaButti K.M."/>
            <person name="Lechner B.E."/>
            <person name="Liimatainen K."/>
            <person name="Lipzen A."/>
            <person name="Lukacs Z."/>
            <person name="Mihaltcheva S."/>
            <person name="Morgado L.N."/>
            <person name="Niskanen T."/>
            <person name="Noordeloos M.E."/>
            <person name="Ohm R.A."/>
            <person name="Ortiz-Santana B."/>
            <person name="Ovrebo C."/>
            <person name="Racz N."/>
            <person name="Riley R."/>
            <person name="Savchenko A."/>
            <person name="Shiryaev A."/>
            <person name="Soop K."/>
            <person name="Spirin V."/>
            <person name="Szebenyi C."/>
            <person name="Tomsovsky M."/>
            <person name="Tulloss R.E."/>
            <person name="Uehling J."/>
            <person name="Grigoriev I.V."/>
            <person name="Vagvolgyi C."/>
            <person name="Papp T."/>
            <person name="Martin F.M."/>
            <person name="Miettinen O."/>
            <person name="Hibbett D.S."/>
            <person name="Nagy L.G."/>
        </authorList>
    </citation>
    <scope>NUCLEOTIDE SEQUENCE [LARGE SCALE GENOMIC DNA]</scope>
    <source>
        <strain evidence="1 2">NL-1719</strain>
    </source>
</reference>
<proteinExistence type="predicted"/>
<gene>
    <name evidence="1" type="ORF">BDN72DRAFT_436123</name>
</gene>
<dbReference type="Proteomes" id="UP000308600">
    <property type="component" value="Unassembled WGS sequence"/>
</dbReference>
<evidence type="ECO:0000313" key="1">
    <source>
        <dbReference type="EMBL" id="TFK71452.1"/>
    </source>
</evidence>
<organism evidence="1 2">
    <name type="scientific">Pluteus cervinus</name>
    <dbReference type="NCBI Taxonomy" id="181527"/>
    <lineage>
        <taxon>Eukaryota</taxon>
        <taxon>Fungi</taxon>
        <taxon>Dikarya</taxon>
        <taxon>Basidiomycota</taxon>
        <taxon>Agaricomycotina</taxon>
        <taxon>Agaricomycetes</taxon>
        <taxon>Agaricomycetidae</taxon>
        <taxon>Agaricales</taxon>
        <taxon>Pluteineae</taxon>
        <taxon>Pluteaceae</taxon>
        <taxon>Pluteus</taxon>
    </lineage>
</organism>
<dbReference type="EMBL" id="ML208297">
    <property type="protein sequence ID" value="TFK71452.1"/>
    <property type="molecule type" value="Genomic_DNA"/>
</dbReference>
<accession>A0ACD3B2J2</accession>
<protein>
    <submittedName>
        <fullName evidence="1">Uncharacterized protein</fullName>
    </submittedName>
</protein>
<sequence length="530" mass="59540">MAFNSSQLDLVNIDKEIRILKDKILSLHSTRNTLIPISQLPAEVLESIFDVARCQGTHTIHLTWVSRAWRDLVLGCKTLWTLINPSNSRWGRLYLERSSPMPLVVDFHLINNQHLFSWILVGQLHRIRAFVMLVDNRDFSPMPIIQDAFLQHGTSPLPHTELMRLTQGDITRDILLALWNTHHLSFRSCQNLWLMRPPVSFPFLQSLCVSHGAVKMSVHDLLGHLESMPALRILILEGVFESHSHGNSTMTRRPSAGGPKLATLTISEGAFGSFLPFLQNTSCITRETDVSLNIMLCHLPLDRIRNVLRDFNQWATSPGRHTEGVTHLALDAYKGEGEFLVIEYGSTEDNSGYSHLRASVGPHLSSGLGVVPILSQTLPLQNLQVLWVHSHDITSEKPQSWQPIIDAFGPLPRIQHLAVGVLFGLYDESLLSALRWAIEDTPRLSGTPAHHPHFSSLKTLSFPSASHSMVILHALLKARQRCGLKLETLSLPGRRAIEELRKQISTRMIPIGSFGGCQTVWISRWTFLAC</sequence>
<keyword evidence="2" id="KW-1185">Reference proteome</keyword>
<evidence type="ECO:0000313" key="2">
    <source>
        <dbReference type="Proteomes" id="UP000308600"/>
    </source>
</evidence>